<comment type="caution">
    <text evidence="2">The sequence shown here is derived from an EMBL/GenBank/DDBJ whole genome shotgun (WGS) entry which is preliminary data.</text>
</comment>
<dbReference type="Gene3D" id="2.170.130.10">
    <property type="entry name" value="TonB-dependent receptor, plug domain"/>
    <property type="match status" value="1"/>
</dbReference>
<accession>A0ABR7CCR7</accession>
<protein>
    <submittedName>
        <fullName evidence="2">SusC/RagA family TonB-linked outer membrane protein</fullName>
    </submittedName>
</protein>
<organism evidence="2 3">
    <name type="scientific">Bacteroides difficilis</name>
    <dbReference type="NCBI Taxonomy" id="2763021"/>
    <lineage>
        <taxon>Bacteria</taxon>
        <taxon>Pseudomonadati</taxon>
        <taxon>Bacteroidota</taxon>
        <taxon>Bacteroidia</taxon>
        <taxon>Bacteroidales</taxon>
        <taxon>Bacteroidaceae</taxon>
        <taxon>Bacteroides</taxon>
    </lineage>
</organism>
<dbReference type="EMBL" id="JACOOE010000005">
    <property type="protein sequence ID" value="MBC5605209.1"/>
    <property type="molecule type" value="Genomic_DNA"/>
</dbReference>
<name>A0ABR7CCR7_9BACE</name>
<dbReference type="Pfam" id="PF07715">
    <property type="entry name" value="Plug"/>
    <property type="match status" value="1"/>
</dbReference>
<dbReference type="InterPro" id="IPR023996">
    <property type="entry name" value="TonB-dep_OMP_SusC/RagA"/>
</dbReference>
<keyword evidence="3" id="KW-1185">Reference proteome</keyword>
<reference evidence="2 3" key="1">
    <citation type="submission" date="2020-08" db="EMBL/GenBank/DDBJ databases">
        <title>Genome public.</title>
        <authorList>
            <person name="Liu C."/>
            <person name="Sun Q."/>
        </authorList>
    </citation>
    <scope>NUCLEOTIDE SEQUENCE [LARGE SCALE GENOMIC DNA]</scope>
    <source>
        <strain evidence="2 3">M27</strain>
    </source>
</reference>
<dbReference type="RefSeq" id="WP_186967321.1">
    <property type="nucleotide sequence ID" value="NZ_JACOOE010000005.1"/>
</dbReference>
<dbReference type="SUPFAM" id="SSF56935">
    <property type="entry name" value="Porins"/>
    <property type="match status" value="1"/>
</dbReference>
<evidence type="ECO:0000313" key="2">
    <source>
        <dbReference type="EMBL" id="MBC5605209.1"/>
    </source>
</evidence>
<feature type="domain" description="TonB-dependent receptor plug" evidence="1">
    <location>
        <begin position="44"/>
        <end position="128"/>
    </location>
</feature>
<proteinExistence type="predicted"/>
<evidence type="ECO:0000313" key="3">
    <source>
        <dbReference type="Proteomes" id="UP000600600"/>
    </source>
</evidence>
<dbReference type="InterPro" id="IPR037066">
    <property type="entry name" value="Plug_dom_sf"/>
</dbReference>
<dbReference type="InterPro" id="IPR012910">
    <property type="entry name" value="Plug_dom"/>
</dbReference>
<dbReference type="Proteomes" id="UP000600600">
    <property type="component" value="Unassembled WGS sequence"/>
</dbReference>
<evidence type="ECO:0000259" key="1">
    <source>
        <dbReference type="Pfam" id="PF07715"/>
    </source>
</evidence>
<dbReference type="NCBIfam" id="TIGR04056">
    <property type="entry name" value="OMP_RagA_SusC"/>
    <property type="match status" value="1"/>
</dbReference>
<sequence>MKRKFINIGYAIFVLSLLGINGLQAQEKKDSLVNVAFGTVAREDLLGAVSTVNVSDLMKKNYYTNSLGGIQSFVGGYNGNIWGQSALVLIDGVPRSASNINASEVESITVLKGANAVALYGSKAAKGAVLISTKRGKVAPMQIDVRANTGFYVPKAYPKYLDAASYMSLYNEACRNDGISEKYGQDEIYHTAIGTNPYRYPDIDFFTSDYLRKAYNKTDATAEIYGGNERTRYYTNFGMTYNNSLMKYGEQKKNKDLEFNVRANVDMNLTKWLTASADAVAIYHNNYTGRGNFWGTSSTLRPNWFSPLVPVDMFAPYVNSLQTIATNSSHLIDGKYILGGTSTDQTNAFADMLAAGYVKYRTRNFMFNVNVGADLGMILEGLSFKTAYSVDYMNYYSEAYKVNYAVYQPVWSNMNGQEVITGLTGFGEDTNAINEYLGDSKYTQTMSFSAQFNYNRTFANSHNVAAALLGWGYQTQQSVDANHDGSTYHRDSNVNLGMQAGYNYRHKYYFDFTGAVVHSAKLPEGKRNAFSPTFTLGWRISDESFFKDNVSFIDNLKLTASYANLHQDIDISDYYMYKGYFVNNGGWYQWHDSSAGGNTTASKRGDNPELTFIQREEFRAGLEASLFNNLITLDANYFVQYTRGGLSQGSSTIYPSYFSSWDFSFLPYLNYNDDKRTGIDFTVNMNKKIGEVDCSLGLAGMYMTSKALRRDEVYQDSYQYRVGKPLDSYWGYICEGFFQDRTEIADHATQTFGTVQPGDLKYKDVNEDGVIDSKDQVNLGHNGWSASPFTFGLNLTLKWRNFTLFAMGTGQTGAIGFKNSDYYWVRGSRKYSDVVWGRWTEETKNTATYPRLTTTDNSNNFQNSTFWMYKTNRFNLDKVQLTYDLPRNVLKNSFIHDLSVYVSGESLLTISKERELMETSVGSAPQCRFFNLGFKASF</sequence>
<gene>
    <name evidence="2" type="ORF">H8S67_11080</name>
</gene>